<dbReference type="NCBIfam" id="TIGR01552">
    <property type="entry name" value="phd_fam"/>
    <property type="match status" value="1"/>
</dbReference>
<dbReference type="InterPro" id="IPR036165">
    <property type="entry name" value="YefM-like_sf"/>
</dbReference>
<dbReference type="EMBL" id="JACCQK010000395">
    <property type="protein sequence ID" value="MBG0779657.1"/>
    <property type="molecule type" value="Genomic_DNA"/>
</dbReference>
<dbReference type="InterPro" id="IPR006442">
    <property type="entry name" value="Antitoxin_Phd/YefM"/>
</dbReference>
<evidence type="ECO:0000256" key="1">
    <source>
        <dbReference type="ARBA" id="ARBA00009981"/>
    </source>
</evidence>
<comment type="similarity">
    <text evidence="1 2">Belongs to the phD/YefM antitoxin family.</text>
</comment>
<dbReference type="Gene3D" id="3.40.1620.10">
    <property type="entry name" value="YefM-like domain"/>
    <property type="match status" value="1"/>
</dbReference>
<dbReference type="PANTHER" id="PTHR33713:SF6">
    <property type="entry name" value="ANTITOXIN YEFM"/>
    <property type="match status" value="1"/>
</dbReference>
<comment type="function">
    <text evidence="2">Antitoxin component of a type II toxin-antitoxin (TA) system.</text>
</comment>
<dbReference type="SUPFAM" id="SSF143120">
    <property type="entry name" value="YefM-like"/>
    <property type="match status" value="1"/>
</dbReference>
<evidence type="ECO:0000313" key="3">
    <source>
        <dbReference type="EMBL" id="MBG0779657.1"/>
    </source>
</evidence>
<protein>
    <recommendedName>
        <fullName evidence="2">Antitoxin</fullName>
    </recommendedName>
</protein>
<dbReference type="Pfam" id="PF02604">
    <property type="entry name" value="PhdYeFM_antitox"/>
    <property type="match status" value="1"/>
</dbReference>
<comment type="caution">
    <text evidence="3">The sequence shown here is derived from an EMBL/GenBank/DDBJ whole genome shotgun (WGS) entry which is preliminary data.</text>
</comment>
<evidence type="ECO:0000256" key="2">
    <source>
        <dbReference type="RuleBase" id="RU362080"/>
    </source>
</evidence>
<dbReference type="AlphaFoldDB" id="A0A931GE18"/>
<dbReference type="InterPro" id="IPR051405">
    <property type="entry name" value="phD/YefM_antitoxin"/>
</dbReference>
<organism evidence="3 4">
    <name type="scientific">Desulfotignum balticum</name>
    <dbReference type="NCBI Taxonomy" id="115781"/>
    <lineage>
        <taxon>Bacteria</taxon>
        <taxon>Pseudomonadati</taxon>
        <taxon>Thermodesulfobacteriota</taxon>
        <taxon>Desulfobacteria</taxon>
        <taxon>Desulfobacterales</taxon>
        <taxon>Desulfobacteraceae</taxon>
        <taxon>Desulfotignum</taxon>
    </lineage>
</organism>
<gene>
    <name evidence="3" type="ORF">H0S81_06995</name>
</gene>
<dbReference type="Proteomes" id="UP000706172">
    <property type="component" value="Unassembled WGS sequence"/>
</dbReference>
<sequence length="86" mass="9915">MQIDTYIPVTQAKTKFLDMIRMLDAEGSTVAITRNGVPKAVLMSMDQYEAMQETMTILGDREMMDQIRRSLDDIRSDRPLMDLEDL</sequence>
<proteinExistence type="inferred from homology"/>
<dbReference type="PANTHER" id="PTHR33713">
    <property type="entry name" value="ANTITOXIN YAFN-RELATED"/>
    <property type="match status" value="1"/>
</dbReference>
<accession>A0A931GE18</accession>
<name>A0A931GE18_9BACT</name>
<evidence type="ECO:0000313" key="4">
    <source>
        <dbReference type="Proteomes" id="UP000706172"/>
    </source>
</evidence>
<reference evidence="3" key="1">
    <citation type="submission" date="2020-07" db="EMBL/GenBank/DDBJ databases">
        <title>Severe corrosion of carbon steel in oil field produced water can be linked to methanogenic archaea containing a special type of NiFe hydrogenase.</title>
        <authorList>
            <person name="Lahme S."/>
            <person name="Mand J."/>
            <person name="Longwell J."/>
            <person name="Smith R."/>
            <person name="Enning D."/>
        </authorList>
    </citation>
    <scope>NUCLEOTIDE SEQUENCE</scope>
    <source>
        <strain evidence="3">MIC098Bin6</strain>
    </source>
</reference>